<dbReference type="PANTHER" id="PTHR11088">
    <property type="entry name" value="TRNA DIMETHYLALLYLTRANSFERASE"/>
    <property type="match status" value="1"/>
</dbReference>
<gene>
    <name evidence="10" type="primary">miaA</name>
    <name evidence="14" type="ORF">EV215_1514</name>
</gene>
<dbReference type="AlphaFoldDB" id="A0AA46DY32"/>
<evidence type="ECO:0000256" key="10">
    <source>
        <dbReference type="HAMAP-Rule" id="MF_00185"/>
    </source>
</evidence>
<dbReference type="SUPFAM" id="SSF52540">
    <property type="entry name" value="P-loop containing nucleoside triphosphate hydrolases"/>
    <property type="match status" value="2"/>
</dbReference>
<evidence type="ECO:0000256" key="7">
    <source>
        <dbReference type="ARBA" id="ARBA00022840"/>
    </source>
</evidence>
<feature type="site" description="Interaction with substrate tRNA" evidence="10">
    <location>
        <position position="120"/>
    </location>
</feature>
<evidence type="ECO:0000256" key="8">
    <source>
        <dbReference type="ARBA" id="ARBA00022842"/>
    </source>
</evidence>
<dbReference type="Gene3D" id="3.40.50.300">
    <property type="entry name" value="P-loop containing nucleotide triphosphate hydrolases"/>
    <property type="match status" value="1"/>
</dbReference>
<dbReference type="Proteomes" id="UP000294678">
    <property type="component" value="Unassembled WGS sequence"/>
</dbReference>
<comment type="catalytic activity">
    <reaction evidence="9 10 11">
        <text>adenosine(37) in tRNA + dimethylallyl diphosphate = N(6)-dimethylallyladenosine(37) in tRNA + diphosphate</text>
        <dbReference type="Rhea" id="RHEA:26482"/>
        <dbReference type="Rhea" id="RHEA-COMP:10162"/>
        <dbReference type="Rhea" id="RHEA-COMP:10375"/>
        <dbReference type="ChEBI" id="CHEBI:33019"/>
        <dbReference type="ChEBI" id="CHEBI:57623"/>
        <dbReference type="ChEBI" id="CHEBI:74411"/>
        <dbReference type="ChEBI" id="CHEBI:74415"/>
        <dbReference type="EC" id="2.5.1.75"/>
    </reaction>
</comment>
<comment type="cofactor">
    <cofactor evidence="1 10">
        <name>Mg(2+)</name>
        <dbReference type="ChEBI" id="CHEBI:18420"/>
    </cofactor>
</comment>
<dbReference type="EMBL" id="SOBG01000006">
    <property type="protein sequence ID" value="TDT69172.1"/>
    <property type="molecule type" value="Genomic_DNA"/>
</dbReference>
<keyword evidence="4 10" id="KW-0808">Transferase</keyword>
<evidence type="ECO:0000256" key="12">
    <source>
        <dbReference type="RuleBase" id="RU003784"/>
    </source>
</evidence>
<evidence type="ECO:0000256" key="2">
    <source>
        <dbReference type="ARBA" id="ARBA00003213"/>
    </source>
</evidence>
<keyword evidence="5 10" id="KW-0819">tRNA processing</keyword>
<keyword evidence="6 10" id="KW-0547">Nucleotide-binding</keyword>
<comment type="caution">
    <text evidence="14">The sequence shown here is derived from an EMBL/GenBank/DDBJ whole genome shotgun (WGS) entry which is preliminary data.</text>
</comment>
<dbReference type="InterPro" id="IPR018022">
    <property type="entry name" value="IPT"/>
</dbReference>
<dbReference type="Pfam" id="PF01715">
    <property type="entry name" value="IPPT"/>
    <property type="match status" value="1"/>
</dbReference>
<keyword evidence="7 10" id="KW-0067">ATP-binding</keyword>
<keyword evidence="15" id="KW-1185">Reference proteome</keyword>
<evidence type="ECO:0000256" key="13">
    <source>
        <dbReference type="RuleBase" id="RU003785"/>
    </source>
</evidence>
<dbReference type="Gene3D" id="1.10.20.140">
    <property type="match status" value="1"/>
</dbReference>
<evidence type="ECO:0000256" key="9">
    <source>
        <dbReference type="ARBA" id="ARBA00049563"/>
    </source>
</evidence>
<reference evidence="14 15" key="1">
    <citation type="submission" date="2019-03" db="EMBL/GenBank/DDBJ databases">
        <title>Genomic Encyclopedia of Type Strains, Phase IV (KMG-IV): sequencing the most valuable type-strain genomes for metagenomic binning, comparative biology and taxonomic classification.</title>
        <authorList>
            <person name="Goeker M."/>
        </authorList>
    </citation>
    <scope>NUCLEOTIDE SEQUENCE [LARGE SCALE GENOMIC DNA]</scope>
    <source>
        <strain evidence="14 15">DSM 100055</strain>
    </source>
</reference>
<dbReference type="HAMAP" id="MF_00185">
    <property type="entry name" value="IPP_trans"/>
    <property type="match status" value="1"/>
</dbReference>
<dbReference type="EC" id="2.5.1.75" evidence="10"/>
<evidence type="ECO:0000256" key="1">
    <source>
        <dbReference type="ARBA" id="ARBA00001946"/>
    </source>
</evidence>
<feature type="region of interest" description="Interaction with substrate tRNA" evidence="10">
    <location>
        <begin position="34"/>
        <end position="37"/>
    </location>
</feature>
<dbReference type="GO" id="GO:0052381">
    <property type="term" value="F:tRNA dimethylallyltransferase activity"/>
    <property type="evidence" value="ECO:0007669"/>
    <property type="project" value="UniProtKB-UniRule"/>
</dbReference>
<dbReference type="GO" id="GO:0006400">
    <property type="term" value="P:tRNA modification"/>
    <property type="evidence" value="ECO:0007669"/>
    <property type="project" value="TreeGrafter"/>
</dbReference>
<comment type="function">
    <text evidence="2 10 12">Catalyzes the transfer of a dimethylallyl group onto the adenine at position 37 in tRNAs that read codons beginning with uridine, leading to the formation of N6-(dimethylallyl)adenosine (i(6)A).</text>
</comment>
<dbReference type="GO" id="GO:0005524">
    <property type="term" value="F:ATP binding"/>
    <property type="evidence" value="ECO:0007669"/>
    <property type="project" value="UniProtKB-UniRule"/>
</dbReference>
<evidence type="ECO:0000313" key="15">
    <source>
        <dbReference type="Proteomes" id="UP000294678"/>
    </source>
</evidence>
<comment type="similarity">
    <text evidence="3 10 13">Belongs to the IPP transferase family.</text>
</comment>
<feature type="binding site" evidence="10">
    <location>
        <begin position="9"/>
        <end position="16"/>
    </location>
    <ligand>
        <name>ATP</name>
        <dbReference type="ChEBI" id="CHEBI:30616"/>
    </ligand>
</feature>
<dbReference type="NCBIfam" id="TIGR00174">
    <property type="entry name" value="miaA"/>
    <property type="match status" value="1"/>
</dbReference>
<dbReference type="InterPro" id="IPR027417">
    <property type="entry name" value="P-loop_NTPase"/>
</dbReference>
<evidence type="ECO:0000313" key="14">
    <source>
        <dbReference type="EMBL" id="TDT69172.1"/>
    </source>
</evidence>
<dbReference type="PANTHER" id="PTHR11088:SF60">
    <property type="entry name" value="TRNA DIMETHYLALLYLTRANSFERASE"/>
    <property type="match status" value="1"/>
</dbReference>
<dbReference type="RefSeq" id="WP_134113383.1">
    <property type="nucleotide sequence ID" value="NZ_SOBG01000006.1"/>
</dbReference>
<proteinExistence type="inferred from homology"/>
<feature type="site" description="Interaction with substrate tRNA" evidence="10">
    <location>
        <position position="98"/>
    </location>
</feature>
<protein>
    <recommendedName>
        <fullName evidence="10">tRNA dimethylallyltransferase</fullName>
        <ecNumber evidence="10">2.5.1.75</ecNumber>
    </recommendedName>
    <alternativeName>
        <fullName evidence="10">Dimethylallyl diphosphate:tRNA dimethylallyltransferase</fullName>
        <shortName evidence="10">DMAPP:tRNA dimethylallyltransferase</shortName>
        <shortName evidence="10">DMATase</shortName>
    </alternativeName>
    <alternativeName>
        <fullName evidence="10">Isopentenyl-diphosphate:tRNA isopentenyltransferase</fullName>
        <shortName evidence="10">IPP transferase</shortName>
        <shortName evidence="10">IPPT</shortName>
        <shortName evidence="10">IPTase</shortName>
    </alternativeName>
</protein>
<comment type="subunit">
    <text evidence="10">Monomer.</text>
</comment>
<organism evidence="14 15">
    <name type="scientific">Hypnocyclicus thermotrophus</name>
    <dbReference type="NCBI Taxonomy" id="1627895"/>
    <lineage>
        <taxon>Bacteria</taxon>
        <taxon>Fusobacteriati</taxon>
        <taxon>Fusobacteriota</taxon>
        <taxon>Fusobacteriia</taxon>
        <taxon>Fusobacteriales</taxon>
        <taxon>Fusobacteriaceae</taxon>
        <taxon>Hypnocyclicus</taxon>
    </lineage>
</organism>
<evidence type="ECO:0000256" key="5">
    <source>
        <dbReference type="ARBA" id="ARBA00022694"/>
    </source>
</evidence>
<keyword evidence="8 10" id="KW-0460">Magnesium</keyword>
<evidence type="ECO:0000256" key="3">
    <source>
        <dbReference type="ARBA" id="ARBA00005842"/>
    </source>
</evidence>
<dbReference type="InterPro" id="IPR039657">
    <property type="entry name" value="Dimethylallyltransferase"/>
</dbReference>
<evidence type="ECO:0000256" key="4">
    <source>
        <dbReference type="ARBA" id="ARBA00022679"/>
    </source>
</evidence>
<evidence type="ECO:0000256" key="6">
    <source>
        <dbReference type="ARBA" id="ARBA00022741"/>
    </source>
</evidence>
<name>A0AA46DY32_9FUSO</name>
<feature type="binding site" evidence="10">
    <location>
        <begin position="11"/>
        <end position="16"/>
    </location>
    <ligand>
        <name>substrate</name>
    </ligand>
</feature>
<evidence type="ECO:0000256" key="11">
    <source>
        <dbReference type="RuleBase" id="RU003783"/>
    </source>
</evidence>
<sequence length="298" mass="34792">MNKGIVIAGPTGVGKTSLSIKLAKKIDADIISSDSMQVYKYMDIGTAKITKNEMEGVKHYLIDEIEPTHKYSVGEYYNRVNEVLSNLNGKNVILAGGTGLYIRSITEGLSSLPESNLEIRKELLKYTLEELCEKLKKIDIEAYKAIDLKNRIRVERALEVCLITNEKYSKLRNKNIKNNNYTFIKIGLKRDREILYNRINKRVDIMFNEGLLNEAKFLYENYKKGIENIKAIGYKELFLYFEGKITLNEAKEIIKRETRRYAKRQFTWFNKEKDIIWFDLDKQAEEEIIENILEIFNV</sequence>
<comment type="caution">
    <text evidence="10">Lacks conserved residue(s) required for the propagation of feature annotation.</text>
</comment>
<accession>A0AA46DY32</accession>